<gene>
    <name evidence="1" type="ORF">E4634_11190</name>
</gene>
<evidence type="ECO:0000313" key="2">
    <source>
        <dbReference type="Proteomes" id="UP000298050"/>
    </source>
</evidence>
<organism evidence="1 2">
    <name type="scientific">Mangrovimicrobium sediminis</name>
    <dbReference type="NCBI Taxonomy" id="2562682"/>
    <lineage>
        <taxon>Bacteria</taxon>
        <taxon>Pseudomonadati</taxon>
        <taxon>Pseudomonadota</taxon>
        <taxon>Gammaproteobacteria</taxon>
        <taxon>Cellvibrionales</taxon>
        <taxon>Halieaceae</taxon>
        <taxon>Mangrovimicrobium</taxon>
    </lineage>
</organism>
<dbReference type="Proteomes" id="UP000298050">
    <property type="component" value="Unassembled WGS sequence"/>
</dbReference>
<sequence length="153" mass="16784">MSSARARANHHLYLARTLLRGWQREADEEAVPGSILSQAYLPAVREHLVLAYGWFLLEITRPEPMPAQPPRCVAQLPALPQGKSLPGEAREFEQLEQGGWLAELLDTDAATTASRTPGNLASTPAFTTARDAGAWADALQKVFDRMGDALDEY</sequence>
<dbReference type="InterPro" id="IPR046493">
    <property type="entry name" value="DUF6586"/>
</dbReference>
<evidence type="ECO:0000313" key="1">
    <source>
        <dbReference type="EMBL" id="TGD73582.1"/>
    </source>
</evidence>
<evidence type="ECO:0008006" key="3">
    <source>
        <dbReference type="Google" id="ProtNLM"/>
    </source>
</evidence>
<reference evidence="1 2" key="1">
    <citation type="submission" date="2019-04" db="EMBL/GenBank/DDBJ databases">
        <title>Taxonomy of novel Haliea sp. from mangrove soil of West Coast of India.</title>
        <authorList>
            <person name="Verma A."/>
            <person name="Kumar P."/>
            <person name="Krishnamurthi S."/>
        </authorList>
    </citation>
    <scope>NUCLEOTIDE SEQUENCE [LARGE SCALE GENOMIC DNA]</scope>
    <source>
        <strain evidence="1 2">SAOS-164</strain>
    </source>
</reference>
<dbReference type="AlphaFoldDB" id="A0A4Z0M1V0"/>
<comment type="caution">
    <text evidence="1">The sequence shown here is derived from an EMBL/GenBank/DDBJ whole genome shotgun (WGS) entry which is preliminary data.</text>
</comment>
<dbReference type="Pfam" id="PF20227">
    <property type="entry name" value="DUF6586"/>
    <property type="match status" value="1"/>
</dbReference>
<proteinExistence type="predicted"/>
<dbReference type="RefSeq" id="WP_135443879.1">
    <property type="nucleotide sequence ID" value="NZ_SRLE01000007.1"/>
</dbReference>
<dbReference type="OrthoDB" id="5731691at2"/>
<name>A0A4Z0M1V0_9GAMM</name>
<accession>A0A4Z0M1V0</accession>
<keyword evidence="2" id="KW-1185">Reference proteome</keyword>
<protein>
    <recommendedName>
        <fullName evidence="3">PasA protein</fullName>
    </recommendedName>
</protein>
<dbReference type="EMBL" id="SRLE01000007">
    <property type="protein sequence ID" value="TGD73582.1"/>
    <property type="molecule type" value="Genomic_DNA"/>
</dbReference>